<sequence>MTAHPLDRLTTEEIARNRGVLDRAGLIGPATRFPLVMLVEPPKREVLSWKEGDPWDRCVRTTLLDRDTGEVSEVVVSLTHDKVVSRREVDVTAEGQPPIMGEEFGLVEQILWQDESWCAAMARRGLDEPSRIRVSALSAGCFGLPGEEGRRLVRCLSFLQLDDRDNVWAHPIDGVVAYVDLVTREVVELIDDGLFPVPAERADFELNAGDRPVRDTQRPIEITQPEGPSFTVEGNVVRWEKWRFRIGFDQVEGLTLHQIGFEDDGRLRPIVYRASVAEMVVPYGDPSPVRFWQNYFDAGEYSLGKDANALELGCDCLGEIHYFDAAIADDDGAPRTIRNAICMHEEDAGVLWKHTDLYNGSSSTRRQRRLVISFFITVGNYDYGFYWYLYLDGTIELECKATGVVFASAYPGPRADGSAYPWASEIAPGVGAPFHQHLFSARLDMMVDGVGNAVDEVDAVRVPAGPENPYGNAFTRRATRIRREREGARMADGHAGRTWHVVNPGRRNRMGQPVGYALHPEGQPTLLADPSSSIARRAAFTTRHLWVTAHDDAERYPAGRYVNQNPGNSGIDTWIGADRDLDGQDLVLWHTFGLTHFPRPEDWPIMPVDRTGFVLKPVGFFDRNPALDVPAPKSGHCHAASPDQI</sequence>
<dbReference type="EMBL" id="JACHMI010000001">
    <property type="protein sequence ID" value="MBB6550361.1"/>
    <property type="molecule type" value="Genomic_DNA"/>
</dbReference>
<evidence type="ECO:0000256" key="2">
    <source>
        <dbReference type="ARBA" id="ARBA00001936"/>
    </source>
</evidence>
<dbReference type="InterPro" id="IPR000269">
    <property type="entry name" value="Cu_amine_oxidase"/>
</dbReference>
<comment type="PTM">
    <text evidence="14 15">Topaquinone (TPQ) is generated by copper-dependent autoxidation of a specific tyrosyl residue.</text>
</comment>
<dbReference type="InterPro" id="IPR049948">
    <property type="entry name" value="Cu_Am_ox_TPQ-bd"/>
</dbReference>
<keyword evidence="11" id="KW-0464">Manganese</keyword>
<dbReference type="Pfam" id="PF02728">
    <property type="entry name" value="Cu_amine_oxidN3"/>
    <property type="match status" value="1"/>
</dbReference>
<dbReference type="PANTHER" id="PTHR10638:SF86">
    <property type="entry name" value="COPPER AMINE OXIDASE 1-RELATED"/>
    <property type="match status" value="1"/>
</dbReference>
<dbReference type="RefSeq" id="WP_185104647.1">
    <property type="nucleotide sequence ID" value="NZ_BAAAXY010000204.1"/>
</dbReference>
<feature type="domain" description="Copper amine oxidase catalytic" evidence="16">
    <location>
        <begin position="220"/>
        <end position="627"/>
    </location>
</feature>
<keyword evidence="9 15" id="KW-0186">Copper</keyword>
<dbReference type="Pfam" id="PF21994">
    <property type="entry name" value="AGAO-like_N2"/>
    <property type="match status" value="1"/>
</dbReference>
<evidence type="ECO:0000256" key="5">
    <source>
        <dbReference type="ARBA" id="ARBA00011738"/>
    </source>
</evidence>
<keyword evidence="7 13" id="KW-0801">TPQ</keyword>
<comment type="cofactor">
    <cofactor evidence="2">
        <name>Mn(2+)</name>
        <dbReference type="ChEBI" id="CHEBI:29035"/>
    </cofactor>
</comment>
<dbReference type="EC" id="1.4.3.-" evidence="15"/>
<comment type="catalytic activity">
    <reaction evidence="12">
        <text>a primary methyl amine + O2 + H2O = an aldehyde + H2O2 + NH4(+)</text>
        <dbReference type="Rhea" id="RHEA:16153"/>
        <dbReference type="ChEBI" id="CHEBI:15377"/>
        <dbReference type="ChEBI" id="CHEBI:15379"/>
        <dbReference type="ChEBI" id="CHEBI:16240"/>
        <dbReference type="ChEBI" id="CHEBI:17478"/>
        <dbReference type="ChEBI" id="CHEBI:28938"/>
        <dbReference type="ChEBI" id="CHEBI:228804"/>
        <dbReference type="EC" id="1.4.3.21"/>
    </reaction>
</comment>
<dbReference type="Pfam" id="PF01179">
    <property type="entry name" value="Cu_amine_oxid"/>
    <property type="match status" value="1"/>
</dbReference>
<keyword evidence="10" id="KW-1015">Disulfide bond</keyword>
<evidence type="ECO:0000256" key="3">
    <source>
        <dbReference type="ARBA" id="ARBA00001947"/>
    </source>
</evidence>
<dbReference type="PROSITE" id="PS01165">
    <property type="entry name" value="COPPER_AMINE_OXID_2"/>
    <property type="match status" value="1"/>
</dbReference>
<evidence type="ECO:0000256" key="11">
    <source>
        <dbReference type="ARBA" id="ARBA00023211"/>
    </source>
</evidence>
<evidence type="ECO:0000256" key="8">
    <source>
        <dbReference type="ARBA" id="ARBA00023002"/>
    </source>
</evidence>
<evidence type="ECO:0000256" key="7">
    <source>
        <dbReference type="ARBA" id="ARBA00022772"/>
    </source>
</evidence>
<dbReference type="Gene3D" id="2.70.98.20">
    <property type="entry name" value="Copper amine oxidase, catalytic domain"/>
    <property type="match status" value="1"/>
</dbReference>
<accession>A0A7X0NVF2</accession>
<dbReference type="GO" id="GO:0008131">
    <property type="term" value="F:primary methylamine oxidase activity"/>
    <property type="evidence" value="ECO:0007669"/>
    <property type="project" value="UniProtKB-EC"/>
</dbReference>
<evidence type="ECO:0000259" key="17">
    <source>
        <dbReference type="Pfam" id="PF02728"/>
    </source>
</evidence>
<dbReference type="GO" id="GO:0005507">
    <property type="term" value="F:copper ion binding"/>
    <property type="evidence" value="ECO:0007669"/>
    <property type="project" value="InterPro"/>
</dbReference>
<feature type="modified residue" description="2',4',5'-topaquinone" evidence="14">
    <location>
        <position position="381"/>
    </location>
</feature>
<dbReference type="InterPro" id="IPR036460">
    <property type="entry name" value="Cu_amine_oxidase_C_sf"/>
</dbReference>
<evidence type="ECO:0000259" key="16">
    <source>
        <dbReference type="Pfam" id="PF01179"/>
    </source>
</evidence>
<evidence type="ECO:0000256" key="13">
    <source>
        <dbReference type="PIRSR" id="PIRSR600269-50"/>
    </source>
</evidence>
<evidence type="ECO:0000256" key="14">
    <source>
        <dbReference type="PIRSR" id="PIRSR600269-51"/>
    </source>
</evidence>
<evidence type="ECO:0000259" key="18">
    <source>
        <dbReference type="Pfam" id="PF21994"/>
    </source>
</evidence>
<dbReference type="Gene3D" id="3.10.450.40">
    <property type="match status" value="2"/>
</dbReference>
<dbReference type="InterPro" id="IPR054157">
    <property type="entry name" value="AGAO-like_N2"/>
</dbReference>
<keyword evidence="8 15" id="KW-0560">Oxidoreductase</keyword>
<dbReference type="GO" id="GO:0048038">
    <property type="term" value="F:quinone binding"/>
    <property type="evidence" value="ECO:0007669"/>
    <property type="project" value="InterPro"/>
</dbReference>
<dbReference type="InterPro" id="IPR015802">
    <property type="entry name" value="Cu_amine_oxidase_N3"/>
</dbReference>
<keyword evidence="6 15" id="KW-0479">Metal-binding</keyword>
<dbReference type="InterPro" id="IPR016182">
    <property type="entry name" value="Cu_amine_oxidase_N-reg"/>
</dbReference>
<evidence type="ECO:0000256" key="9">
    <source>
        <dbReference type="ARBA" id="ARBA00023008"/>
    </source>
</evidence>
<evidence type="ECO:0000256" key="4">
    <source>
        <dbReference type="ARBA" id="ARBA00007983"/>
    </source>
</evidence>
<evidence type="ECO:0000313" key="19">
    <source>
        <dbReference type="EMBL" id="MBB6550361.1"/>
    </source>
</evidence>
<gene>
    <name evidence="19" type="ORF">HD593_005156</name>
</gene>
<evidence type="ECO:0000256" key="15">
    <source>
        <dbReference type="RuleBase" id="RU000672"/>
    </source>
</evidence>
<comment type="similarity">
    <text evidence="4 15">Belongs to the copper/topaquinone oxidase family.</text>
</comment>
<evidence type="ECO:0000256" key="10">
    <source>
        <dbReference type="ARBA" id="ARBA00023157"/>
    </source>
</evidence>
<keyword evidence="20" id="KW-1185">Reference proteome</keyword>
<comment type="subunit">
    <text evidence="5">Homodimer.</text>
</comment>
<reference evidence="19 20" key="1">
    <citation type="submission" date="2020-08" db="EMBL/GenBank/DDBJ databases">
        <title>Sequencing the genomes of 1000 actinobacteria strains.</title>
        <authorList>
            <person name="Klenk H.-P."/>
        </authorList>
    </citation>
    <scope>NUCLEOTIDE SEQUENCE [LARGE SCALE GENOMIC DNA]</scope>
    <source>
        <strain evidence="19 20">DSM 43768</strain>
    </source>
</reference>
<dbReference type="NCBIfam" id="NF008559">
    <property type="entry name" value="PRK11504.1"/>
    <property type="match status" value="1"/>
</dbReference>
<dbReference type="FunFam" id="2.70.98.20:FF:000001">
    <property type="entry name" value="Amine oxidase"/>
    <property type="match status" value="1"/>
</dbReference>
<comment type="cofactor">
    <cofactor evidence="15">
        <name>Cu cation</name>
        <dbReference type="ChEBI" id="CHEBI:23378"/>
    </cofactor>
    <text evidence="15">Contains 1 topaquinone per subunit.</text>
</comment>
<feature type="domain" description="Copper amine oxidase N3-terminal" evidence="17">
    <location>
        <begin position="97"/>
        <end position="196"/>
    </location>
</feature>
<dbReference type="InterPro" id="IPR015798">
    <property type="entry name" value="Cu_amine_oxidase_C"/>
</dbReference>
<feature type="active site" description="Schiff-base intermediate with substrate; via topaquinone" evidence="13">
    <location>
        <position position="381"/>
    </location>
</feature>
<dbReference type="SUPFAM" id="SSF54416">
    <property type="entry name" value="Amine oxidase N-terminal region"/>
    <property type="match status" value="2"/>
</dbReference>
<name>A0A7X0NVF2_9ACTN</name>
<evidence type="ECO:0000256" key="12">
    <source>
        <dbReference type="ARBA" id="ARBA00048032"/>
    </source>
</evidence>
<evidence type="ECO:0000256" key="1">
    <source>
        <dbReference type="ARBA" id="ARBA00001935"/>
    </source>
</evidence>
<dbReference type="AlphaFoldDB" id="A0A7X0NVF2"/>
<evidence type="ECO:0000313" key="20">
    <source>
        <dbReference type="Proteomes" id="UP000565579"/>
    </source>
</evidence>
<proteinExistence type="inferred from homology"/>
<dbReference type="PROSITE" id="PS01164">
    <property type="entry name" value="COPPER_AMINE_OXID_1"/>
    <property type="match status" value="1"/>
</dbReference>
<comment type="cofactor">
    <cofactor evidence="3">
        <name>Zn(2+)</name>
        <dbReference type="ChEBI" id="CHEBI:29105"/>
    </cofactor>
</comment>
<evidence type="ECO:0000256" key="6">
    <source>
        <dbReference type="ARBA" id="ARBA00022723"/>
    </source>
</evidence>
<dbReference type="Proteomes" id="UP000565579">
    <property type="component" value="Unassembled WGS sequence"/>
</dbReference>
<dbReference type="PANTHER" id="PTHR10638">
    <property type="entry name" value="COPPER AMINE OXIDASE"/>
    <property type="match status" value="1"/>
</dbReference>
<dbReference type="GO" id="GO:0009308">
    <property type="term" value="P:amine metabolic process"/>
    <property type="evidence" value="ECO:0007669"/>
    <property type="project" value="UniProtKB-UniRule"/>
</dbReference>
<dbReference type="InterPro" id="IPR049947">
    <property type="entry name" value="Cu_Am_Ox_Cu-bd"/>
</dbReference>
<comment type="caution">
    <text evidence="19">The sequence shown here is derived from an EMBL/GenBank/DDBJ whole genome shotgun (WGS) entry which is preliminary data.</text>
</comment>
<feature type="active site" description="Proton acceptor" evidence="13">
    <location>
        <position position="297"/>
    </location>
</feature>
<comment type="cofactor">
    <cofactor evidence="1">
        <name>Cu cation</name>
        <dbReference type="ChEBI" id="CHEBI:23378"/>
    </cofactor>
</comment>
<dbReference type="SUPFAM" id="SSF49998">
    <property type="entry name" value="Amine oxidase catalytic domain"/>
    <property type="match status" value="1"/>
</dbReference>
<organism evidence="19 20">
    <name type="scientific">Nonomuraea rubra</name>
    <dbReference type="NCBI Taxonomy" id="46180"/>
    <lineage>
        <taxon>Bacteria</taxon>
        <taxon>Bacillati</taxon>
        <taxon>Actinomycetota</taxon>
        <taxon>Actinomycetes</taxon>
        <taxon>Streptosporangiales</taxon>
        <taxon>Streptosporangiaceae</taxon>
        <taxon>Nonomuraea</taxon>
    </lineage>
</organism>
<feature type="domain" description="AGAO-like N2" evidence="18">
    <location>
        <begin position="10"/>
        <end position="85"/>
    </location>
</feature>
<protein>
    <recommendedName>
        <fullName evidence="15">Amine oxidase</fullName>
        <ecNumber evidence="15">1.4.3.-</ecNumber>
    </recommendedName>
</protein>